<accession>T0QYB3</accession>
<evidence type="ECO:0000313" key="3">
    <source>
        <dbReference type="Proteomes" id="UP000030762"/>
    </source>
</evidence>
<feature type="transmembrane region" description="Helical" evidence="1">
    <location>
        <begin position="185"/>
        <end position="208"/>
    </location>
</feature>
<evidence type="ECO:0000313" key="2">
    <source>
        <dbReference type="EMBL" id="EQC39030.1"/>
    </source>
</evidence>
<dbReference type="AlphaFoldDB" id="T0QYB3"/>
<keyword evidence="1" id="KW-1133">Transmembrane helix</keyword>
<dbReference type="InParanoid" id="T0QYB3"/>
<name>T0QYB3_SAPDV</name>
<dbReference type="RefSeq" id="XP_008607854.1">
    <property type="nucleotide sequence ID" value="XM_008609632.1"/>
</dbReference>
<proteinExistence type="predicted"/>
<evidence type="ECO:0000256" key="1">
    <source>
        <dbReference type="SAM" id="Phobius"/>
    </source>
</evidence>
<dbReference type="EMBL" id="JH767140">
    <property type="protein sequence ID" value="EQC39030.1"/>
    <property type="molecule type" value="Genomic_DNA"/>
</dbReference>
<gene>
    <name evidence="2" type="ORF">SDRG_03982</name>
</gene>
<protein>
    <submittedName>
        <fullName evidence="2">Uncharacterized protein</fullName>
    </submittedName>
</protein>
<sequence>MCNINSPQPFVQDQLSFYDTCSTQQPSLTTLSRQALVFAWTTLRYTDPLLAKATVAQLCASVLTPTNEEACQETLATVRQLMEAHVVAWPTPPDDLVAAMAQLNITLVQFALNDTEPVFLTQAAIAASDSFSIFGWAMVYDWLDGTRDVTTLDTDTGLFNLISPYIAPAPLPANPLELPSQACDYIRIVVVYASALTTAVAAFVLMAATWSRLRIHGVDLLAFHWVASPVWVGRPFLLLRGATALVLLSTASVGFVSTNGVSRFVSTPRSVFDVMVLASEANWVTYVLVDFCLPLLGARAHSYAPLGAAFTWIATVAIELSAPFQAKMTVQQTSVVSSTCVSWLVSTSWG</sequence>
<dbReference type="VEuPathDB" id="FungiDB:SDRG_03982"/>
<reference evidence="2 3" key="1">
    <citation type="submission" date="2012-04" db="EMBL/GenBank/DDBJ databases">
        <title>The Genome Sequence of Saprolegnia declina VS20.</title>
        <authorList>
            <consortium name="The Broad Institute Genome Sequencing Platform"/>
            <person name="Russ C."/>
            <person name="Nusbaum C."/>
            <person name="Tyler B."/>
            <person name="van West P."/>
            <person name="Dieguez-Uribeondo J."/>
            <person name="de Bruijn I."/>
            <person name="Tripathy S."/>
            <person name="Jiang R."/>
            <person name="Young S.K."/>
            <person name="Zeng Q."/>
            <person name="Gargeya S."/>
            <person name="Fitzgerald M."/>
            <person name="Haas B."/>
            <person name="Abouelleil A."/>
            <person name="Alvarado L."/>
            <person name="Arachchi H.M."/>
            <person name="Berlin A."/>
            <person name="Chapman S.B."/>
            <person name="Goldberg J."/>
            <person name="Griggs A."/>
            <person name="Gujja S."/>
            <person name="Hansen M."/>
            <person name="Howarth C."/>
            <person name="Imamovic A."/>
            <person name="Larimer J."/>
            <person name="McCowen C."/>
            <person name="Montmayeur A."/>
            <person name="Murphy C."/>
            <person name="Neiman D."/>
            <person name="Pearson M."/>
            <person name="Priest M."/>
            <person name="Roberts A."/>
            <person name="Saif S."/>
            <person name="Shea T."/>
            <person name="Sisk P."/>
            <person name="Sykes S."/>
            <person name="Wortman J."/>
            <person name="Nusbaum C."/>
            <person name="Birren B."/>
        </authorList>
    </citation>
    <scope>NUCLEOTIDE SEQUENCE [LARGE SCALE GENOMIC DNA]</scope>
    <source>
        <strain evidence="2 3">VS20</strain>
    </source>
</reference>
<dbReference type="GeneID" id="19944709"/>
<keyword evidence="1" id="KW-0472">Membrane</keyword>
<keyword evidence="3" id="KW-1185">Reference proteome</keyword>
<dbReference type="Proteomes" id="UP000030762">
    <property type="component" value="Unassembled WGS sequence"/>
</dbReference>
<keyword evidence="1" id="KW-0812">Transmembrane</keyword>
<organism evidence="2 3">
    <name type="scientific">Saprolegnia diclina (strain VS20)</name>
    <dbReference type="NCBI Taxonomy" id="1156394"/>
    <lineage>
        <taxon>Eukaryota</taxon>
        <taxon>Sar</taxon>
        <taxon>Stramenopiles</taxon>
        <taxon>Oomycota</taxon>
        <taxon>Saprolegniomycetes</taxon>
        <taxon>Saprolegniales</taxon>
        <taxon>Saprolegniaceae</taxon>
        <taxon>Saprolegnia</taxon>
    </lineage>
</organism>
<feature type="transmembrane region" description="Helical" evidence="1">
    <location>
        <begin position="243"/>
        <end position="262"/>
    </location>
</feature>